<proteinExistence type="predicted"/>
<organism evidence="3 4">
    <name type="scientific">Malassezia japonica</name>
    <dbReference type="NCBI Taxonomy" id="223818"/>
    <lineage>
        <taxon>Eukaryota</taxon>
        <taxon>Fungi</taxon>
        <taxon>Dikarya</taxon>
        <taxon>Basidiomycota</taxon>
        <taxon>Ustilaginomycotina</taxon>
        <taxon>Malasseziomycetes</taxon>
        <taxon>Malasseziales</taxon>
        <taxon>Malasseziaceae</taxon>
        <taxon>Malassezia</taxon>
    </lineage>
</organism>
<dbReference type="PROSITE" id="PS50195">
    <property type="entry name" value="PX"/>
    <property type="match status" value="1"/>
</dbReference>
<reference evidence="3" key="1">
    <citation type="submission" date="2023-03" db="EMBL/GenBank/DDBJ databases">
        <title>Mating type loci evolution in Malassezia.</title>
        <authorList>
            <person name="Coelho M.A."/>
        </authorList>
    </citation>
    <scope>NUCLEOTIDE SEQUENCE</scope>
    <source>
        <strain evidence="3">CBS 9431</strain>
    </source>
</reference>
<dbReference type="SUPFAM" id="SSF64268">
    <property type="entry name" value="PX domain"/>
    <property type="match status" value="1"/>
</dbReference>
<dbReference type="Proteomes" id="UP001217754">
    <property type="component" value="Chromosome 7"/>
</dbReference>
<evidence type="ECO:0000313" key="3">
    <source>
        <dbReference type="EMBL" id="WFD40759.1"/>
    </source>
</evidence>
<sequence length="317" mass="35819">MTSLPAEIEQAAREPQRLPTLRASAQRSGARRDAAAAPPPTPAPVPPRRGPQRNPEFSETSRLVVLRDDHEPVAGPSRLPEQGQEAPKQMPVRRDWSSLPLNDAPGWPASTPPKPSRHAAFHDSIQRDFEARSQFFQNHDRRLASPPRLVSSENTPPAFFSEAFPHINVQDAQSVHETEDPEIAAPWPFAQRPPPPPSRSPVFATDVHVRGWQRIGSYARGYVVFDVYVKAKSQGHSLPSHKRYNSFAALAERLCTEVPEHAEHLPPLPPRHKGILHKYLPSFLEQRRRALQHWLSATLLDPRWGGTRAYREWVLER</sequence>
<dbReference type="InterPro" id="IPR036871">
    <property type="entry name" value="PX_dom_sf"/>
</dbReference>
<dbReference type="Gene3D" id="3.30.1520.10">
    <property type="entry name" value="Phox-like domain"/>
    <property type="match status" value="1"/>
</dbReference>
<dbReference type="InterPro" id="IPR001683">
    <property type="entry name" value="PX_dom"/>
</dbReference>
<dbReference type="GO" id="GO:0035091">
    <property type="term" value="F:phosphatidylinositol binding"/>
    <property type="evidence" value="ECO:0007669"/>
    <property type="project" value="InterPro"/>
</dbReference>
<keyword evidence="4" id="KW-1185">Reference proteome</keyword>
<name>A0AAF0F6E1_9BASI</name>
<dbReference type="AlphaFoldDB" id="A0AAF0F6E1"/>
<dbReference type="EMBL" id="CP119964">
    <property type="protein sequence ID" value="WFD40759.1"/>
    <property type="molecule type" value="Genomic_DNA"/>
</dbReference>
<evidence type="ECO:0000259" key="2">
    <source>
        <dbReference type="PROSITE" id="PS50195"/>
    </source>
</evidence>
<evidence type="ECO:0000313" key="4">
    <source>
        <dbReference type="Proteomes" id="UP001217754"/>
    </source>
</evidence>
<dbReference type="Pfam" id="PF00787">
    <property type="entry name" value="PX"/>
    <property type="match status" value="1"/>
</dbReference>
<accession>A0AAF0F6E1</accession>
<feature type="domain" description="PX" evidence="2">
    <location>
        <begin position="203"/>
        <end position="317"/>
    </location>
</feature>
<feature type="compositionally biased region" description="Pro residues" evidence="1">
    <location>
        <begin position="37"/>
        <end position="49"/>
    </location>
</feature>
<dbReference type="RefSeq" id="XP_060123656.1">
    <property type="nucleotide sequence ID" value="XM_060267673.1"/>
</dbReference>
<protein>
    <recommendedName>
        <fullName evidence="2">PX domain-containing protein</fullName>
    </recommendedName>
</protein>
<evidence type="ECO:0000256" key="1">
    <source>
        <dbReference type="SAM" id="MobiDB-lite"/>
    </source>
</evidence>
<gene>
    <name evidence="3" type="ORF">MJAP1_003748</name>
</gene>
<dbReference type="GeneID" id="85227399"/>
<feature type="region of interest" description="Disordered" evidence="1">
    <location>
        <begin position="1"/>
        <end position="119"/>
    </location>
</feature>